<dbReference type="PANTHER" id="PTHR48051">
    <property type="match status" value="1"/>
</dbReference>
<name>A0AAF0EPI4_9BASI</name>
<dbReference type="InterPro" id="IPR050216">
    <property type="entry name" value="LRR_domain-containing"/>
</dbReference>
<dbReference type="Gene3D" id="3.80.10.10">
    <property type="entry name" value="Ribonuclease Inhibitor"/>
    <property type="match status" value="1"/>
</dbReference>
<dbReference type="InterPro" id="IPR001611">
    <property type="entry name" value="Leu-rich_rpt"/>
</dbReference>
<dbReference type="InterPro" id="IPR003591">
    <property type="entry name" value="Leu-rich_rpt_typical-subtyp"/>
</dbReference>
<evidence type="ECO:0000256" key="2">
    <source>
        <dbReference type="ARBA" id="ARBA00022737"/>
    </source>
</evidence>
<proteinExistence type="predicted"/>
<evidence type="ECO:0000256" key="1">
    <source>
        <dbReference type="ARBA" id="ARBA00022614"/>
    </source>
</evidence>
<gene>
    <name evidence="4" type="ORF">MNAN1_003556</name>
</gene>
<dbReference type="AlphaFoldDB" id="A0AAF0EPI4"/>
<dbReference type="InterPro" id="IPR032675">
    <property type="entry name" value="LRR_dom_sf"/>
</dbReference>
<feature type="region of interest" description="Disordered" evidence="3">
    <location>
        <begin position="1"/>
        <end position="86"/>
    </location>
</feature>
<feature type="compositionally biased region" description="Polar residues" evidence="3">
    <location>
        <begin position="32"/>
        <end position="51"/>
    </location>
</feature>
<dbReference type="SMART" id="SM00369">
    <property type="entry name" value="LRR_TYP"/>
    <property type="match status" value="2"/>
</dbReference>
<dbReference type="PANTHER" id="PTHR48051:SF1">
    <property type="entry name" value="RAS SUPPRESSOR PROTEIN 1"/>
    <property type="match status" value="1"/>
</dbReference>
<dbReference type="Proteomes" id="UP001213623">
    <property type="component" value="Chromosome 7"/>
</dbReference>
<dbReference type="Pfam" id="PF13855">
    <property type="entry name" value="LRR_8"/>
    <property type="match status" value="1"/>
</dbReference>
<protein>
    <submittedName>
        <fullName evidence="4">Uncharacterized protein</fullName>
    </submittedName>
</protein>
<organism evidence="4 5">
    <name type="scientific">Malassezia nana</name>
    <dbReference type="NCBI Taxonomy" id="180528"/>
    <lineage>
        <taxon>Eukaryota</taxon>
        <taxon>Fungi</taxon>
        <taxon>Dikarya</taxon>
        <taxon>Basidiomycota</taxon>
        <taxon>Ustilaginomycotina</taxon>
        <taxon>Malasseziomycetes</taxon>
        <taxon>Malasseziales</taxon>
        <taxon>Malasseziaceae</taxon>
        <taxon>Malassezia</taxon>
    </lineage>
</organism>
<dbReference type="GO" id="GO:0005737">
    <property type="term" value="C:cytoplasm"/>
    <property type="evidence" value="ECO:0007669"/>
    <property type="project" value="TreeGrafter"/>
</dbReference>
<evidence type="ECO:0000313" key="4">
    <source>
        <dbReference type="EMBL" id="WFD28544.1"/>
    </source>
</evidence>
<accession>A0AAF0EPI4</accession>
<dbReference type="SUPFAM" id="SSF52075">
    <property type="entry name" value="Outer arm dynein light chain 1"/>
    <property type="match status" value="1"/>
</dbReference>
<keyword evidence="1" id="KW-0433">Leucine-rich repeat</keyword>
<reference evidence="4" key="1">
    <citation type="submission" date="2023-03" db="EMBL/GenBank/DDBJ databases">
        <title>Mating type loci evolution in Malassezia.</title>
        <authorList>
            <person name="Coelho M.A."/>
        </authorList>
    </citation>
    <scope>NUCLEOTIDE SEQUENCE</scope>
    <source>
        <strain evidence="4">CBS 9557</strain>
    </source>
</reference>
<keyword evidence="5" id="KW-1185">Reference proteome</keyword>
<dbReference type="EMBL" id="CP119898">
    <property type="protein sequence ID" value="WFD28544.1"/>
    <property type="molecule type" value="Genomic_DNA"/>
</dbReference>
<evidence type="ECO:0000256" key="3">
    <source>
        <dbReference type="SAM" id="MobiDB-lite"/>
    </source>
</evidence>
<keyword evidence="2" id="KW-0677">Repeat</keyword>
<feature type="compositionally biased region" description="Pro residues" evidence="3">
    <location>
        <begin position="71"/>
        <end position="82"/>
    </location>
</feature>
<evidence type="ECO:0000313" key="5">
    <source>
        <dbReference type="Proteomes" id="UP001213623"/>
    </source>
</evidence>
<sequence length="466" mass="50412">MSSVDELGSSFEVPSPLTSTIPARRAWERTESASTDPLSATGRTDSFSHTAQRMRYSGASPRKGGACTAMPAPPDPAPPPMDAPGHTQVQWDALVNRIFDEARARPALLLGGCGLTTVPSVVGDLRHYVAIEPRRADQRTRSTSHATHGDQVQLYLWDNQLTRLPSALFQVTNLGVLSLRKNRLTHLPAAIGDLCHLRELNVGGNALTYLPAEIQKLQLHTFTYVPNPFLPIPPDATLDVRPLYGAAPQPARTPLASRWTRAHTDAGIVQPAPAAQHDASAPRLMARTLGRLERGALPSLADLCVQRLLSEEPLIIEQYETGCLRTLQHTLTASTIARLEAARRSATASWGTRSDVAGPPIRWYDDAPTSQPVPSALDVNTALEQWDDASTNVWFQRCPGIHKQRLSEAYAADSDWPAGPPGPLFVQAAETQIEWVSHIAGVRVAKQAVELAGTTVQGMPAASSEL</sequence>